<feature type="transmembrane region" description="Helical" evidence="5">
    <location>
        <begin position="406"/>
        <end position="427"/>
    </location>
</feature>
<dbReference type="InterPro" id="IPR036259">
    <property type="entry name" value="MFS_trans_sf"/>
</dbReference>
<feature type="transmembrane region" description="Helical" evidence="5">
    <location>
        <begin position="20"/>
        <end position="47"/>
    </location>
</feature>
<dbReference type="Pfam" id="PF07690">
    <property type="entry name" value="MFS_1"/>
    <property type="match status" value="1"/>
</dbReference>
<sequence>MAKQVSPSTEWNIPRRTTGLVLFACWLAILAEGYDVGVLGAVLPALAEYKEWDLSPLELGGLGAYALVGMLFGALFIGTLSDIIGRKKMLLLSMAIFTVTQAGAAMAPTPEIFGLFRFLGGLGMGGVIPVAAALTIEYSAPKKRSFNYGLMYSGYSLGIVASALVAMALLPNFGWRAVVAVGALPVLILPVVAYLLPESLEYLVSKGRITQAKALAARQNIPNYNPTPPARGGASIPWREVMATMFSRKFLRSTVFFWISLFCGMVLVYGLNTWLPQIMRKAGYDLGSSLTFLLVFSLASAIGGLALGYAADRVGQKLILVVFYVLGAAGILLLMFPNSMVVNLAFVAFAGIGSISTSLVLTGYIADYYPAATRATATGWALSFARIGAISGPIIGGWIAASGVPFEWNFAVFAIVGLIAAGAVALIPKRVPQLDGLAADAGAAPSAEAMKA</sequence>
<reference evidence="7 8" key="1">
    <citation type="submission" date="2024-04" db="EMBL/GenBank/DDBJ databases">
        <title>Arthrobacter sp. from Plains bison fecal sample.</title>
        <authorList>
            <person name="Ruzzini A."/>
        </authorList>
    </citation>
    <scope>NUCLEOTIDE SEQUENCE [LARGE SCALE GENOMIC DNA]</scope>
    <source>
        <strain evidence="7 8">EINP1</strain>
    </source>
</reference>
<evidence type="ECO:0000256" key="5">
    <source>
        <dbReference type="SAM" id="Phobius"/>
    </source>
</evidence>
<evidence type="ECO:0000256" key="4">
    <source>
        <dbReference type="ARBA" id="ARBA00023136"/>
    </source>
</evidence>
<feature type="transmembrane region" description="Helical" evidence="5">
    <location>
        <begin position="342"/>
        <end position="366"/>
    </location>
</feature>
<dbReference type="PROSITE" id="PS00217">
    <property type="entry name" value="SUGAR_TRANSPORT_2"/>
    <property type="match status" value="1"/>
</dbReference>
<feature type="transmembrane region" description="Helical" evidence="5">
    <location>
        <begin position="59"/>
        <end position="77"/>
    </location>
</feature>
<evidence type="ECO:0000259" key="6">
    <source>
        <dbReference type="PROSITE" id="PS50850"/>
    </source>
</evidence>
<feature type="transmembrane region" description="Helical" evidence="5">
    <location>
        <begin position="378"/>
        <end position="400"/>
    </location>
</feature>
<feature type="transmembrane region" description="Helical" evidence="5">
    <location>
        <begin position="250"/>
        <end position="270"/>
    </location>
</feature>
<dbReference type="InterPro" id="IPR020846">
    <property type="entry name" value="MFS_dom"/>
</dbReference>
<dbReference type="EMBL" id="CP151657">
    <property type="protein sequence ID" value="WZP15851.1"/>
    <property type="molecule type" value="Genomic_DNA"/>
</dbReference>
<feature type="transmembrane region" description="Helical" evidence="5">
    <location>
        <begin position="89"/>
        <end position="109"/>
    </location>
</feature>
<dbReference type="InterPro" id="IPR011701">
    <property type="entry name" value="MFS"/>
</dbReference>
<dbReference type="PROSITE" id="PS00216">
    <property type="entry name" value="SUGAR_TRANSPORT_1"/>
    <property type="match status" value="1"/>
</dbReference>
<feature type="transmembrane region" description="Helical" evidence="5">
    <location>
        <begin position="115"/>
        <end position="136"/>
    </location>
</feature>
<feature type="domain" description="Major facilitator superfamily (MFS) profile" evidence="6">
    <location>
        <begin position="21"/>
        <end position="432"/>
    </location>
</feature>
<keyword evidence="4 5" id="KW-0472">Membrane</keyword>
<feature type="transmembrane region" description="Helical" evidence="5">
    <location>
        <begin position="175"/>
        <end position="196"/>
    </location>
</feature>
<evidence type="ECO:0000256" key="3">
    <source>
        <dbReference type="ARBA" id="ARBA00022989"/>
    </source>
</evidence>
<feature type="transmembrane region" description="Helical" evidence="5">
    <location>
        <begin position="148"/>
        <end position="169"/>
    </location>
</feature>
<evidence type="ECO:0000256" key="1">
    <source>
        <dbReference type="ARBA" id="ARBA00004651"/>
    </source>
</evidence>
<name>A0ABZ2ZUL7_9MICC</name>
<organism evidence="7 8">
    <name type="scientific">Arthrobacter citreus</name>
    <dbReference type="NCBI Taxonomy" id="1670"/>
    <lineage>
        <taxon>Bacteria</taxon>
        <taxon>Bacillati</taxon>
        <taxon>Actinomycetota</taxon>
        <taxon>Actinomycetes</taxon>
        <taxon>Micrococcales</taxon>
        <taxon>Micrococcaceae</taxon>
        <taxon>Arthrobacter</taxon>
    </lineage>
</organism>
<keyword evidence="3 5" id="KW-1133">Transmembrane helix</keyword>
<dbReference type="RefSeq" id="WP_342023503.1">
    <property type="nucleotide sequence ID" value="NZ_CP151657.1"/>
</dbReference>
<feature type="transmembrane region" description="Helical" evidence="5">
    <location>
        <begin position="290"/>
        <end position="311"/>
    </location>
</feature>
<gene>
    <name evidence="7" type="ORF">AAE021_17170</name>
</gene>
<dbReference type="PANTHER" id="PTHR23508:SF10">
    <property type="entry name" value="CARBOXYLIC ACID TRANSPORTER PROTEIN HOMOLOG"/>
    <property type="match status" value="1"/>
</dbReference>
<dbReference type="InterPro" id="IPR005829">
    <property type="entry name" value="Sugar_transporter_CS"/>
</dbReference>
<dbReference type="PANTHER" id="PTHR23508">
    <property type="entry name" value="CARBOXYLIC ACID TRANSPORTER PROTEIN HOMOLOG"/>
    <property type="match status" value="1"/>
</dbReference>
<accession>A0ABZ2ZUL7</accession>
<dbReference type="Proteomes" id="UP001448858">
    <property type="component" value="Chromosome"/>
</dbReference>
<evidence type="ECO:0000313" key="8">
    <source>
        <dbReference type="Proteomes" id="UP001448858"/>
    </source>
</evidence>
<dbReference type="SUPFAM" id="SSF103473">
    <property type="entry name" value="MFS general substrate transporter"/>
    <property type="match status" value="1"/>
</dbReference>
<dbReference type="PROSITE" id="PS50850">
    <property type="entry name" value="MFS"/>
    <property type="match status" value="1"/>
</dbReference>
<protein>
    <submittedName>
        <fullName evidence="7">Aromatic acid/H+ symport family MFS transporter</fullName>
    </submittedName>
</protein>
<evidence type="ECO:0000256" key="2">
    <source>
        <dbReference type="ARBA" id="ARBA00022692"/>
    </source>
</evidence>
<dbReference type="Gene3D" id="1.20.1250.20">
    <property type="entry name" value="MFS general substrate transporter like domains"/>
    <property type="match status" value="2"/>
</dbReference>
<keyword evidence="2 5" id="KW-0812">Transmembrane</keyword>
<dbReference type="CDD" id="cd17365">
    <property type="entry name" value="MFS_PcaK_like"/>
    <property type="match status" value="1"/>
</dbReference>
<comment type="subcellular location">
    <subcellularLocation>
        <location evidence="1">Cell membrane</location>
        <topology evidence="1">Multi-pass membrane protein</topology>
    </subcellularLocation>
</comment>
<feature type="transmembrane region" description="Helical" evidence="5">
    <location>
        <begin position="318"/>
        <end position="336"/>
    </location>
</feature>
<proteinExistence type="predicted"/>
<evidence type="ECO:0000313" key="7">
    <source>
        <dbReference type="EMBL" id="WZP15851.1"/>
    </source>
</evidence>
<keyword evidence="8" id="KW-1185">Reference proteome</keyword>